<gene>
    <name evidence="1" type="ORF">D3273_17730</name>
</gene>
<name>A0A4V1RUC6_9HYPH</name>
<evidence type="ECO:0000313" key="1">
    <source>
        <dbReference type="EMBL" id="RYC30684.1"/>
    </source>
</evidence>
<organism evidence="1 2">
    <name type="scientific">Lichenibacterium minor</name>
    <dbReference type="NCBI Taxonomy" id="2316528"/>
    <lineage>
        <taxon>Bacteria</taxon>
        <taxon>Pseudomonadati</taxon>
        <taxon>Pseudomonadota</taxon>
        <taxon>Alphaproteobacteria</taxon>
        <taxon>Hyphomicrobiales</taxon>
        <taxon>Lichenihabitantaceae</taxon>
        <taxon>Lichenibacterium</taxon>
    </lineage>
</organism>
<dbReference type="EMBL" id="QYBB01000022">
    <property type="protein sequence ID" value="RYC30684.1"/>
    <property type="molecule type" value="Genomic_DNA"/>
</dbReference>
<sequence length="579" mass="59959">MIFYGKASRRASVAAALGEIAGWIGEAVTAPLPIERHAAWVSALVEAGGLAQGLADAEEEAEGASPSGSALAMALCAAVAAVMGRSWDSAFAVLPDAVPAAVADALAALRNAPGCPEAVEIRRTEGFAHYAVYPEAHWQAAAALAAPRPTRVLGLRSIGTALSAAAAAALSAPAPRTARPSGHPFDRRVALALALDIAERDAVWAIVDEGPGLSGSSMGAAADALGAAGVRADRILLLPGHAGPPGPRASDAHRRLWATARSAVVPFEDLAHDGARGVGAWVEDLAGAPLAPPEDIAGGGWRRHAFADEAAWPAVDRQNERRKYLVRGRRGSVVMRFAGLAGFGREKLRRATMLAEAGYGIAPLGLRHGFLVEPWRDDLRPASPGGAGRTAVLSRLAGYLAFRARAFPAAPDDGASLDALLAMARVNAGEALGEDAAARAGDWAGRIPALARIARRVGVDGRLAPHEWLHDGAAVLLKTDALDHCCGHDLVGCQDVAWDVAGAAVEWDLTHAEAEALRAAVARDGARCDPELVAFFRLAYPAFRVGTLTMALEREGGAEAARLEAALRPQVAALRRALA</sequence>
<dbReference type="RefSeq" id="WP_129228223.1">
    <property type="nucleotide sequence ID" value="NZ_QYBB01000022.1"/>
</dbReference>
<evidence type="ECO:0000313" key="2">
    <source>
        <dbReference type="Proteomes" id="UP000290759"/>
    </source>
</evidence>
<dbReference type="OrthoDB" id="7592571at2"/>
<accession>A0A4V1RUC6</accession>
<protein>
    <submittedName>
        <fullName evidence="1">Uncharacterized protein</fullName>
    </submittedName>
</protein>
<dbReference type="Proteomes" id="UP000290759">
    <property type="component" value="Unassembled WGS sequence"/>
</dbReference>
<comment type="caution">
    <text evidence="1">The sequence shown here is derived from an EMBL/GenBank/DDBJ whole genome shotgun (WGS) entry which is preliminary data.</text>
</comment>
<proteinExistence type="predicted"/>
<reference evidence="1 2" key="2">
    <citation type="submission" date="2019-02" db="EMBL/GenBank/DDBJ databases">
        <title>'Lichenibacterium ramalinii' gen. nov. sp. nov., 'Lichenibacterium minor' gen. nov. sp. nov.</title>
        <authorList>
            <person name="Pankratov T."/>
        </authorList>
    </citation>
    <scope>NUCLEOTIDE SEQUENCE [LARGE SCALE GENOMIC DNA]</scope>
    <source>
        <strain evidence="1 2">RmlP026</strain>
    </source>
</reference>
<dbReference type="AlphaFoldDB" id="A0A4V1RUC6"/>
<keyword evidence="2" id="KW-1185">Reference proteome</keyword>
<reference evidence="1 2" key="1">
    <citation type="submission" date="2018-12" db="EMBL/GenBank/DDBJ databases">
        <authorList>
            <person name="Grouzdev D.S."/>
            <person name="Krutkina M.S."/>
        </authorList>
    </citation>
    <scope>NUCLEOTIDE SEQUENCE [LARGE SCALE GENOMIC DNA]</scope>
    <source>
        <strain evidence="1 2">RmlP026</strain>
    </source>
</reference>